<dbReference type="Proteomes" id="UP000501518">
    <property type="component" value="Chromosome"/>
</dbReference>
<dbReference type="InterPro" id="IPR011650">
    <property type="entry name" value="Peptidase_M20_dimer"/>
</dbReference>
<keyword evidence="7" id="KW-0170">Cobalt</keyword>
<dbReference type="InterPro" id="IPR010182">
    <property type="entry name" value="ArgE/DapE"/>
</dbReference>
<accession>A0A6G8KYM1</accession>
<comment type="cofactor">
    <cofactor evidence="2">
        <name>Zn(2+)</name>
        <dbReference type="ChEBI" id="CHEBI:29105"/>
    </cofactor>
</comment>
<keyword evidence="5" id="KW-0378">Hydrolase</keyword>
<comment type="cofactor">
    <cofactor evidence="1">
        <name>Co(2+)</name>
        <dbReference type="ChEBI" id="CHEBI:48828"/>
    </cofactor>
</comment>
<gene>
    <name evidence="9" type="ORF">EW640_11810</name>
</gene>
<evidence type="ECO:0000256" key="7">
    <source>
        <dbReference type="ARBA" id="ARBA00023285"/>
    </source>
</evidence>
<evidence type="ECO:0000313" key="9">
    <source>
        <dbReference type="EMBL" id="QIN29879.1"/>
    </source>
</evidence>
<dbReference type="InterPro" id="IPR050072">
    <property type="entry name" value="Peptidase_M20A"/>
</dbReference>
<comment type="similarity">
    <text evidence="3">Belongs to the peptidase M20A family.</text>
</comment>
<dbReference type="PANTHER" id="PTHR43808:SF25">
    <property type="entry name" value="PEPTIDASE M20 DIMERISATION DOMAIN-CONTAINING PROTEIN"/>
    <property type="match status" value="1"/>
</dbReference>
<dbReference type="Pfam" id="PF07687">
    <property type="entry name" value="M20_dimer"/>
    <property type="match status" value="1"/>
</dbReference>
<keyword evidence="6" id="KW-0862">Zinc</keyword>
<dbReference type="InterPro" id="IPR002933">
    <property type="entry name" value="Peptidase_M20"/>
</dbReference>
<evidence type="ECO:0000256" key="4">
    <source>
        <dbReference type="ARBA" id="ARBA00022723"/>
    </source>
</evidence>
<dbReference type="Gene3D" id="3.40.630.10">
    <property type="entry name" value="Zn peptidases"/>
    <property type="match status" value="1"/>
</dbReference>
<organism evidence="9 10">
    <name type="scientific">Brevibacterium luteolum</name>
    <dbReference type="NCBI Taxonomy" id="199591"/>
    <lineage>
        <taxon>Bacteria</taxon>
        <taxon>Bacillati</taxon>
        <taxon>Actinomycetota</taxon>
        <taxon>Actinomycetes</taxon>
        <taxon>Micrococcales</taxon>
        <taxon>Brevibacteriaceae</taxon>
        <taxon>Brevibacterium</taxon>
    </lineage>
</organism>
<dbReference type="PANTHER" id="PTHR43808">
    <property type="entry name" value="ACETYLORNITHINE DEACETYLASE"/>
    <property type="match status" value="1"/>
</dbReference>
<dbReference type="NCBIfam" id="NF005306">
    <property type="entry name" value="PRK06837.1"/>
    <property type="match status" value="1"/>
</dbReference>
<dbReference type="Gene3D" id="3.30.70.360">
    <property type="match status" value="1"/>
</dbReference>
<dbReference type="SUPFAM" id="SSF55031">
    <property type="entry name" value="Bacterial exopeptidase dimerisation domain"/>
    <property type="match status" value="1"/>
</dbReference>
<dbReference type="AlphaFoldDB" id="A0A6G8KYM1"/>
<dbReference type="KEGG" id="blut:EW640_11810"/>
<dbReference type="SUPFAM" id="SSF53187">
    <property type="entry name" value="Zn-dependent exopeptidases"/>
    <property type="match status" value="1"/>
</dbReference>
<keyword evidence="4" id="KW-0479">Metal-binding</keyword>
<sequence length="437" mass="46110">MTDQQHRDKIIAAVDKAFDEQTGFLADLVAAQTQRGQESSGQDLMEAAYKRLGLDVERWTLDPAELATHPGSGAVTVDYSNTEVVVGSTQAPTASGADAEDAGRSLIFNGHIDVVPVGKEELWTRDPYGGEIVDGHMYGRGVGDMKAGLSASVYALAAVQAAGLRPRGRVQLQSVPEEECTGNGSMSALLRGHTADAVVIPEPSGERVVGAHLGVIWCQLTVRARAAHAATMSEGLNAIDAAWVAIGKLRELEEKWNAAAASDPDFGGETHPLNFNIGTFHAGDWPSSVPDACTVGIRVAYLPDVPAEDAFAELQSCVADAVADLDGVSAELEKIGFFAQGYRLPQGTDAEAVLAGAHKAIAEAAGGDGPDELTRKLMAGYIDSRVFGCFADMPALVYGPLSERLHGADERVNLDSLRRVTKTLALFIADWCGVDEA</sequence>
<dbReference type="GO" id="GO:0016787">
    <property type="term" value="F:hydrolase activity"/>
    <property type="evidence" value="ECO:0007669"/>
    <property type="project" value="UniProtKB-KW"/>
</dbReference>
<evidence type="ECO:0000256" key="6">
    <source>
        <dbReference type="ARBA" id="ARBA00022833"/>
    </source>
</evidence>
<dbReference type="InterPro" id="IPR036264">
    <property type="entry name" value="Bact_exopeptidase_dim_dom"/>
</dbReference>
<name>A0A6G8KYM1_9MICO</name>
<evidence type="ECO:0000256" key="3">
    <source>
        <dbReference type="ARBA" id="ARBA00006247"/>
    </source>
</evidence>
<protein>
    <submittedName>
        <fullName evidence="9">ArgE/DapE family deacylase</fullName>
    </submittedName>
</protein>
<proteinExistence type="inferred from homology"/>
<dbReference type="NCBIfam" id="TIGR01910">
    <property type="entry name" value="DapE-ArgE"/>
    <property type="match status" value="1"/>
</dbReference>
<feature type="domain" description="Peptidase M20 dimerisation" evidence="8">
    <location>
        <begin position="211"/>
        <end position="321"/>
    </location>
</feature>
<evidence type="ECO:0000256" key="2">
    <source>
        <dbReference type="ARBA" id="ARBA00001947"/>
    </source>
</evidence>
<evidence type="ECO:0000259" key="8">
    <source>
        <dbReference type="Pfam" id="PF07687"/>
    </source>
</evidence>
<dbReference type="GO" id="GO:0046872">
    <property type="term" value="F:metal ion binding"/>
    <property type="evidence" value="ECO:0007669"/>
    <property type="project" value="UniProtKB-KW"/>
</dbReference>
<dbReference type="Pfam" id="PF01546">
    <property type="entry name" value="Peptidase_M20"/>
    <property type="match status" value="1"/>
</dbReference>
<dbReference type="RefSeq" id="WP_165884258.1">
    <property type="nucleotide sequence ID" value="NZ_CP035810.1"/>
</dbReference>
<evidence type="ECO:0000313" key="10">
    <source>
        <dbReference type="Proteomes" id="UP000501518"/>
    </source>
</evidence>
<dbReference type="EMBL" id="CP035810">
    <property type="protein sequence ID" value="QIN29879.1"/>
    <property type="molecule type" value="Genomic_DNA"/>
</dbReference>
<evidence type="ECO:0000256" key="1">
    <source>
        <dbReference type="ARBA" id="ARBA00001941"/>
    </source>
</evidence>
<reference evidence="9 10" key="1">
    <citation type="submission" date="2019-02" db="EMBL/GenBank/DDBJ databases">
        <title>Complete Genome Sequence and Methylome Analysis of Brevibacterium luteolum NEB1784.</title>
        <authorList>
            <person name="Fomenkov A."/>
            <person name="Roberts R.J."/>
        </authorList>
    </citation>
    <scope>NUCLEOTIDE SEQUENCE [LARGE SCALE GENOMIC DNA]</scope>
    <source>
        <strain evidence="9 10">NEB1784</strain>
    </source>
</reference>
<evidence type="ECO:0000256" key="5">
    <source>
        <dbReference type="ARBA" id="ARBA00022801"/>
    </source>
</evidence>